<sequence length="95" mass="11658">MAGYVYIVTNQRYGTLYVGVTNDIARRAHEHRHGMVGEFSRRYRTARLVWYEVHSTMPLAIEREKRLKRWKRRWKFDLIEAMNPDWNDLFDELNR</sequence>
<evidence type="ECO:0000313" key="4">
    <source>
        <dbReference type="Proteomes" id="UP001378188"/>
    </source>
</evidence>
<dbReference type="CDD" id="cd10448">
    <property type="entry name" value="GIY-YIG_unchar_3"/>
    <property type="match status" value="1"/>
</dbReference>
<name>A0AAW9RRG4_9HYPH</name>
<dbReference type="Pfam" id="PF01541">
    <property type="entry name" value="GIY-YIG"/>
    <property type="match status" value="1"/>
</dbReference>
<dbReference type="Proteomes" id="UP001378188">
    <property type="component" value="Unassembled WGS sequence"/>
</dbReference>
<dbReference type="PROSITE" id="PS50164">
    <property type="entry name" value="GIY_YIG"/>
    <property type="match status" value="1"/>
</dbReference>
<evidence type="ECO:0000256" key="1">
    <source>
        <dbReference type="ARBA" id="ARBA00007435"/>
    </source>
</evidence>
<dbReference type="InterPro" id="IPR050190">
    <property type="entry name" value="UPF0213_domain"/>
</dbReference>
<dbReference type="PANTHER" id="PTHR34477:SF5">
    <property type="entry name" value="BSL5627 PROTEIN"/>
    <property type="match status" value="1"/>
</dbReference>
<protein>
    <submittedName>
        <fullName evidence="3">GIY-YIG nuclease family protein</fullName>
    </submittedName>
</protein>
<gene>
    <name evidence="3" type="ORF">V3328_05220</name>
</gene>
<dbReference type="PANTHER" id="PTHR34477">
    <property type="entry name" value="UPF0213 PROTEIN YHBQ"/>
    <property type="match status" value="1"/>
</dbReference>
<dbReference type="InterPro" id="IPR000305">
    <property type="entry name" value="GIY-YIG_endonuc"/>
</dbReference>
<evidence type="ECO:0000259" key="2">
    <source>
        <dbReference type="PROSITE" id="PS50164"/>
    </source>
</evidence>
<comment type="similarity">
    <text evidence="1">Belongs to the UPF0213 family.</text>
</comment>
<proteinExistence type="inferred from homology"/>
<dbReference type="AlphaFoldDB" id="A0AAW9RRG4"/>
<dbReference type="RefSeq" id="WP_340328558.1">
    <property type="nucleotide sequence ID" value="NZ_JAZHOF010000002.1"/>
</dbReference>
<accession>A0AAW9RRG4</accession>
<keyword evidence="4" id="KW-1185">Reference proteome</keyword>
<dbReference type="EMBL" id="JAZHOF010000002">
    <property type="protein sequence ID" value="MEJ8570860.1"/>
    <property type="molecule type" value="Genomic_DNA"/>
</dbReference>
<organism evidence="3 4">
    <name type="scientific">Microbaculum marinum</name>
    <dbReference type="NCBI Taxonomy" id="1764581"/>
    <lineage>
        <taxon>Bacteria</taxon>
        <taxon>Pseudomonadati</taxon>
        <taxon>Pseudomonadota</taxon>
        <taxon>Alphaproteobacteria</taxon>
        <taxon>Hyphomicrobiales</taxon>
        <taxon>Tepidamorphaceae</taxon>
        <taxon>Microbaculum</taxon>
    </lineage>
</organism>
<dbReference type="InterPro" id="IPR035901">
    <property type="entry name" value="GIY-YIG_endonuc_sf"/>
</dbReference>
<dbReference type="SUPFAM" id="SSF82771">
    <property type="entry name" value="GIY-YIG endonuclease"/>
    <property type="match status" value="1"/>
</dbReference>
<feature type="domain" description="GIY-YIG" evidence="2">
    <location>
        <begin position="1"/>
        <end position="78"/>
    </location>
</feature>
<reference evidence="3 4" key="1">
    <citation type="submission" date="2024-02" db="EMBL/GenBank/DDBJ databases">
        <title>Genome analysis and characterization of Microbaculum marinisediminis sp. nov., isolated from marine sediment.</title>
        <authorList>
            <person name="Du Z.-J."/>
            <person name="Ye Y.-Q."/>
            <person name="Zhang Z.-R."/>
            <person name="Yuan S.-M."/>
            <person name="Zhang X.-Y."/>
        </authorList>
    </citation>
    <scope>NUCLEOTIDE SEQUENCE [LARGE SCALE GENOMIC DNA]</scope>
    <source>
        <strain evidence="3 4">SDUM1044001</strain>
    </source>
</reference>
<dbReference type="Gene3D" id="3.40.1440.10">
    <property type="entry name" value="GIY-YIG endonuclease"/>
    <property type="match status" value="1"/>
</dbReference>
<evidence type="ECO:0000313" key="3">
    <source>
        <dbReference type="EMBL" id="MEJ8570860.1"/>
    </source>
</evidence>
<comment type="caution">
    <text evidence="3">The sequence shown here is derived from an EMBL/GenBank/DDBJ whole genome shotgun (WGS) entry which is preliminary data.</text>
</comment>